<organism evidence="1 2">
    <name type="scientific">Dorea ammoniilytica</name>
    <dbReference type="NCBI Taxonomy" id="2981788"/>
    <lineage>
        <taxon>Bacteria</taxon>
        <taxon>Bacillati</taxon>
        <taxon>Bacillota</taxon>
        <taxon>Clostridia</taxon>
        <taxon>Lachnospirales</taxon>
        <taxon>Lachnospiraceae</taxon>
        <taxon>Dorea</taxon>
    </lineage>
</organism>
<dbReference type="EMBL" id="JAOQJV010000002">
    <property type="protein sequence ID" value="MCU6699179.1"/>
    <property type="molecule type" value="Genomic_DNA"/>
</dbReference>
<gene>
    <name evidence="1" type="ORF">OCV65_02855</name>
</gene>
<evidence type="ECO:0000313" key="2">
    <source>
        <dbReference type="Proteomes" id="UP001207605"/>
    </source>
</evidence>
<sequence>MRMMERNKSKFFYALYKEKVPKTDEYGNVTGEYEIIRDNPVEFSANISAAKGETSTRQFGESESYDKVIVMGTDAPPIDEYTVLWVDKTPQVDETGALVTNDDGEVITPHDYIVKKVAKSLNSVSVAISKVTVSG</sequence>
<dbReference type="RefSeq" id="WP_015554745.1">
    <property type="nucleotide sequence ID" value="NZ_JAOQJV010000002.1"/>
</dbReference>
<evidence type="ECO:0000313" key="1">
    <source>
        <dbReference type="EMBL" id="MCU6699179.1"/>
    </source>
</evidence>
<dbReference type="Proteomes" id="UP001207605">
    <property type="component" value="Unassembled WGS sequence"/>
</dbReference>
<accession>A0ABT2S3L6</accession>
<keyword evidence="2" id="KW-1185">Reference proteome</keyword>
<reference evidence="1 2" key="1">
    <citation type="journal article" date="2021" name="ISME Commun">
        <title>Automated analysis of genomic sequences facilitates high-throughput and comprehensive description of bacteria.</title>
        <authorList>
            <person name="Hitch T.C.A."/>
        </authorList>
    </citation>
    <scope>NUCLEOTIDE SEQUENCE [LARGE SCALE GENOMIC DNA]</scope>
    <source>
        <strain evidence="1 2">Sanger_02</strain>
    </source>
</reference>
<name>A0ABT2S3L6_9FIRM</name>
<proteinExistence type="predicted"/>
<evidence type="ECO:0008006" key="3">
    <source>
        <dbReference type="Google" id="ProtNLM"/>
    </source>
</evidence>
<protein>
    <recommendedName>
        <fullName evidence="3">Phage tail protein</fullName>
    </recommendedName>
</protein>
<comment type="caution">
    <text evidence="1">The sequence shown here is derived from an EMBL/GenBank/DDBJ whole genome shotgun (WGS) entry which is preliminary data.</text>
</comment>